<reference evidence="2" key="1">
    <citation type="submission" date="2018-04" db="EMBL/GenBank/DDBJ databases">
        <authorList>
            <person name="Go L.Y."/>
            <person name="Mitchell J.A."/>
        </authorList>
    </citation>
    <scope>NUCLEOTIDE SEQUENCE</scope>
    <source>
        <strain evidence="2">ARTV</strain>
    </source>
</reference>
<feature type="region of interest" description="Disordered" evidence="1">
    <location>
        <begin position="1"/>
        <end position="27"/>
    </location>
</feature>
<dbReference type="AlphaFoldDB" id="A0A3B0M036"/>
<organism evidence="2">
    <name type="scientific">Arsenophonus endosymbiont of Trialeurodes vaporariorum</name>
    <dbReference type="NCBI Taxonomy" id="235567"/>
    <lineage>
        <taxon>Bacteria</taxon>
        <taxon>Pseudomonadati</taxon>
        <taxon>Pseudomonadota</taxon>
        <taxon>Gammaproteobacteria</taxon>
        <taxon>Enterobacterales</taxon>
        <taxon>Morganellaceae</taxon>
        <taxon>Arsenophonus</taxon>
    </lineage>
</organism>
<evidence type="ECO:0000313" key="2">
    <source>
        <dbReference type="EMBL" id="SSW95340.1"/>
    </source>
</evidence>
<dbReference type="InterPro" id="IPR010777">
    <property type="entry name" value="PipA"/>
</dbReference>
<gene>
    <name evidence="2" type="ORF">ARTV_1196</name>
</gene>
<name>A0A3B0M036_9GAMM</name>
<protein>
    <submittedName>
        <fullName evidence="2">Uncharacterized protein</fullName>
    </submittedName>
</protein>
<dbReference type="Pfam" id="PF07108">
    <property type="entry name" value="PipA"/>
    <property type="match status" value="1"/>
</dbReference>
<dbReference type="EMBL" id="UFQR01000004">
    <property type="protein sequence ID" value="SSW95340.1"/>
    <property type="molecule type" value="Genomic_DNA"/>
</dbReference>
<proteinExistence type="predicted"/>
<evidence type="ECO:0000256" key="1">
    <source>
        <dbReference type="SAM" id="MobiDB-lite"/>
    </source>
</evidence>
<sequence length="182" mass="20796">MQSDDPSPARQSHDKIATNSNKSHPSERVKSLFLFDNRINSETETEKKLNEEQYQLCNQEISSLMAMAYDESPTFRRLFNYAYDTHLCDGDKWHLSIHDAFSTTVTAGEIKAEKGKKIISLTIDPANGLQYKEQYQLENGNYALFSFTRAFMHEIVHALTTLPDQGNNHVRGTVVEYTNIIS</sequence>
<accession>A0A3B0M036</accession>